<keyword evidence="3" id="KW-1185">Reference proteome</keyword>
<keyword evidence="1" id="KW-0812">Transmembrane</keyword>
<dbReference type="KEGG" id="wco:G7084_04085"/>
<keyword evidence="1" id="KW-0472">Membrane</keyword>
<reference evidence="2 3" key="1">
    <citation type="submission" date="2020-03" db="EMBL/GenBank/DDBJ databases">
        <title>Weissella sp. nov., isolated from Cybister lewisianus.</title>
        <authorList>
            <person name="Hyun D.-W."/>
            <person name="Bae J.-W."/>
        </authorList>
    </citation>
    <scope>NUCLEOTIDE SEQUENCE [LARGE SCALE GENOMIC DNA]</scope>
    <source>
        <strain evidence="2 3">HDW19</strain>
    </source>
</reference>
<feature type="transmembrane region" description="Helical" evidence="1">
    <location>
        <begin position="42"/>
        <end position="60"/>
    </location>
</feature>
<gene>
    <name evidence="2" type="ORF">G7084_04085</name>
</gene>
<evidence type="ECO:0000313" key="3">
    <source>
        <dbReference type="Proteomes" id="UP000500741"/>
    </source>
</evidence>
<accession>A0A6G8B0A9</accession>
<feature type="transmembrane region" description="Helical" evidence="1">
    <location>
        <begin position="16"/>
        <end position="35"/>
    </location>
</feature>
<dbReference type="Proteomes" id="UP000500741">
    <property type="component" value="Chromosome"/>
</dbReference>
<dbReference type="EMBL" id="CP049888">
    <property type="protein sequence ID" value="QIL50563.1"/>
    <property type="molecule type" value="Genomic_DNA"/>
</dbReference>
<organism evidence="2 3">
    <name type="scientific">Weissella coleopterorum</name>
    <dbReference type="NCBI Taxonomy" id="2714949"/>
    <lineage>
        <taxon>Bacteria</taxon>
        <taxon>Bacillati</taxon>
        <taxon>Bacillota</taxon>
        <taxon>Bacilli</taxon>
        <taxon>Lactobacillales</taxon>
        <taxon>Lactobacillaceae</taxon>
        <taxon>Weissella</taxon>
    </lineage>
</organism>
<proteinExistence type="predicted"/>
<dbReference type="RefSeq" id="WP_166010292.1">
    <property type="nucleotide sequence ID" value="NZ_CP049888.1"/>
</dbReference>
<evidence type="ECO:0000313" key="2">
    <source>
        <dbReference type="EMBL" id="QIL50563.1"/>
    </source>
</evidence>
<name>A0A6G8B0A9_9LACO</name>
<protein>
    <submittedName>
        <fullName evidence="2">Uncharacterized protein</fullName>
    </submittedName>
</protein>
<sequence>MFEFIKDVPEYISDNIIFLAIIFQYFLMFCYHVYIKVPYKRRFTRGVIFLITGIILAIIVKTSLEGNNSIISGIIAIFPLFTVKG</sequence>
<evidence type="ECO:0000256" key="1">
    <source>
        <dbReference type="SAM" id="Phobius"/>
    </source>
</evidence>
<dbReference type="AlphaFoldDB" id="A0A6G8B0A9"/>
<keyword evidence="1" id="KW-1133">Transmembrane helix</keyword>